<dbReference type="PANTHER" id="PTHR11228">
    <property type="entry name" value="RADICAL SAM DOMAIN PROTEIN"/>
    <property type="match status" value="1"/>
</dbReference>
<keyword evidence="4" id="KW-0411">Iron-sulfur</keyword>
<evidence type="ECO:0000256" key="3">
    <source>
        <dbReference type="ARBA" id="ARBA00023004"/>
    </source>
</evidence>
<dbReference type="SFLD" id="SFLDS00029">
    <property type="entry name" value="Radical_SAM"/>
    <property type="match status" value="1"/>
</dbReference>
<dbReference type="InterPro" id="IPR058240">
    <property type="entry name" value="rSAM_sf"/>
</dbReference>
<accession>A0A381U9M5</accession>
<keyword evidence="2" id="KW-0479">Metal-binding</keyword>
<dbReference type="PROSITE" id="PS51918">
    <property type="entry name" value="RADICAL_SAM"/>
    <property type="match status" value="1"/>
</dbReference>
<gene>
    <name evidence="6" type="ORF">METZ01_LOCUS77122</name>
</gene>
<dbReference type="InterPro" id="IPR007197">
    <property type="entry name" value="rSAM"/>
</dbReference>
<sequence>MNKEKDELYWSQYDFTEIPFDDIVSVGQRTLLYRDLFSISWLLGRFCNYKCSYCWPYARSDRKDHRPTELCLATIDEIKRQARGNGFNSFHFSLSGGEPTFHPGYLDILNHIADDVENTNYTSVHMTTNMSRNMKWHQTYCDTVAKMHRASITASFHTEYAEKVVFADKLLFCMEHDVQVTINMVLVPDWFDRDWDNAMYFHNRGINVTLKPQSDPTASFVVSGYTDKQLETMRNGMPQRDYTTELQKETGIKVTRPKPKVGMWKMDIDNGDDKSVPPIMQVEFQDSKGKKWYMDQAERFNAFNFNKFKGWECTSGFKGIIIREPDGSIKRSYSCADEPLGYVESGFKLFDAPKVCISDSCVSSADSKIPKRAPGTMIPIYPGDTSFNNKEK</sequence>
<dbReference type="InterPro" id="IPR050377">
    <property type="entry name" value="Radical_SAM_PqqE_MftC-like"/>
</dbReference>
<name>A0A381U9M5_9ZZZZ</name>
<evidence type="ECO:0000256" key="4">
    <source>
        <dbReference type="ARBA" id="ARBA00023014"/>
    </source>
</evidence>
<keyword evidence="1" id="KW-0949">S-adenosyl-L-methionine</keyword>
<protein>
    <recommendedName>
        <fullName evidence="5">Radical SAM core domain-containing protein</fullName>
    </recommendedName>
</protein>
<dbReference type="Pfam" id="PF04055">
    <property type="entry name" value="Radical_SAM"/>
    <property type="match status" value="1"/>
</dbReference>
<evidence type="ECO:0000259" key="5">
    <source>
        <dbReference type="PROSITE" id="PS51918"/>
    </source>
</evidence>
<organism evidence="6">
    <name type="scientific">marine metagenome</name>
    <dbReference type="NCBI Taxonomy" id="408172"/>
    <lineage>
        <taxon>unclassified sequences</taxon>
        <taxon>metagenomes</taxon>
        <taxon>ecological metagenomes</taxon>
    </lineage>
</organism>
<dbReference type="InterPro" id="IPR013785">
    <property type="entry name" value="Aldolase_TIM"/>
</dbReference>
<reference evidence="6" key="1">
    <citation type="submission" date="2018-05" db="EMBL/GenBank/DDBJ databases">
        <authorList>
            <person name="Lanie J.A."/>
            <person name="Ng W.-L."/>
            <person name="Kazmierczak K.M."/>
            <person name="Andrzejewski T.M."/>
            <person name="Davidsen T.M."/>
            <person name="Wayne K.J."/>
            <person name="Tettelin H."/>
            <person name="Glass J.I."/>
            <person name="Rusch D."/>
            <person name="Podicherti R."/>
            <person name="Tsui H.-C.T."/>
            <person name="Winkler M.E."/>
        </authorList>
    </citation>
    <scope>NUCLEOTIDE SEQUENCE</scope>
</reference>
<feature type="domain" description="Radical SAM core" evidence="5">
    <location>
        <begin position="31"/>
        <end position="253"/>
    </location>
</feature>
<dbReference type="PANTHER" id="PTHR11228:SF7">
    <property type="entry name" value="PQQA PEPTIDE CYCLASE"/>
    <property type="match status" value="1"/>
</dbReference>
<dbReference type="Gene3D" id="3.20.20.70">
    <property type="entry name" value="Aldolase class I"/>
    <property type="match status" value="1"/>
</dbReference>
<evidence type="ECO:0000256" key="2">
    <source>
        <dbReference type="ARBA" id="ARBA00022723"/>
    </source>
</evidence>
<dbReference type="GO" id="GO:0051536">
    <property type="term" value="F:iron-sulfur cluster binding"/>
    <property type="evidence" value="ECO:0007669"/>
    <property type="project" value="UniProtKB-KW"/>
</dbReference>
<dbReference type="GO" id="GO:0046872">
    <property type="term" value="F:metal ion binding"/>
    <property type="evidence" value="ECO:0007669"/>
    <property type="project" value="UniProtKB-KW"/>
</dbReference>
<dbReference type="EMBL" id="UINC01005902">
    <property type="protein sequence ID" value="SVA24268.1"/>
    <property type="molecule type" value="Genomic_DNA"/>
</dbReference>
<keyword evidence="3" id="KW-0408">Iron</keyword>
<dbReference type="GO" id="GO:0003824">
    <property type="term" value="F:catalytic activity"/>
    <property type="evidence" value="ECO:0007669"/>
    <property type="project" value="InterPro"/>
</dbReference>
<evidence type="ECO:0000313" key="6">
    <source>
        <dbReference type="EMBL" id="SVA24268.1"/>
    </source>
</evidence>
<proteinExistence type="predicted"/>
<evidence type="ECO:0000256" key="1">
    <source>
        <dbReference type="ARBA" id="ARBA00022691"/>
    </source>
</evidence>
<dbReference type="SUPFAM" id="SSF102114">
    <property type="entry name" value="Radical SAM enzymes"/>
    <property type="match status" value="1"/>
</dbReference>
<dbReference type="AlphaFoldDB" id="A0A381U9M5"/>
<dbReference type="CDD" id="cd01335">
    <property type="entry name" value="Radical_SAM"/>
    <property type="match status" value="1"/>
</dbReference>